<reference evidence="5" key="1">
    <citation type="submission" date="2025-08" db="UniProtKB">
        <authorList>
            <consortium name="Ensembl"/>
        </authorList>
    </citation>
    <scope>IDENTIFICATION</scope>
</reference>
<dbReference type="AlphaFoldDB" id="A0A8D2Q384"/>
<evidence type="ECO:0000313" key="6">
    <source>
        <dbReference type="Proteomes" id="UP000694545"/>
    </source>
</evidence>
<dbReference type="PROSITE" id="PS50835">
    <property type="entry name" value="IG_LIKE"/>
    <property type="match status" value="1"/>
</dbReference>
<keyword evidence="3" id="KW-0472">Membrane</keyword>
<dbReference type="InterPro" id="IPR007110">
    <property type="entry name" value="Ig-like_dom"/>
</dbReference>
<keyword evidence="2" id="KW-0393">Immunoglobulin domain</keyword>
<dbReference type="PANTHER" id="PTHR23411">
    <property type="entry name" value="TAPASIN"/>
    <property type="match status" value="1"/>
</dbReference>
<dbReference type="InterPro" id="IPR003597">
    <property type="entry name" value="Ig_C1-set"/>
</dbReference>
<dbReference type="Pfam" id="PF07654">
    <property type="entry name" value="C1-set"/>
    <property type="match status" value="1"/>
</dbReference>
<accession>A0A8D2Q384</accession>
<dbReference type="FunFam" id="2.60.40.10:FF:000283">
    <property type="entry name" value="Immunoglobulin kappa constant"/>
    <property type="match status" value="1"/>
</dbReference>
<evidence type="ECO:0000256" key="2">
    <source>
        <dbReference type="ARBA" id="ARBA00023319"/>
    </source>
</evidence>
<dbReference type="InterPro" id="IPR050380">
    <property type="entry name" value="Immune_Resp_Modulators"/>
</dbReference>
<dbReference type="InterPro" id="IPR036179">
    <property type="entry name" value="Ig-like_dom_sf"/>
</dbReference>
<sequence length="183" mass="21241">SETTVFPSATFHPSRWEVQEKKKATIVCLVTKFYPNDIKLKWYVNGKERTDGVQTEDMKYDDTNKYSFISRLRVPSEEWLKPATTYECKAWFKGEKGSSWFPTMVQVNGEWNQFRAFISFSIIYFILLLILLKIYSGTLFPKVHIEPYASFTFLHTCKSCFKLKNVLTSDLTGVQKAATGNIK</sequence>
<dbReference type="InterPro" id="IPR013783">
    <property type="entry name" value="Ig-like_fold"/>
</dbReference>
<dbReference type="SUPFAM" id="SSF48726">
    <property type="entry name" value="Immunoglobulin"/>
    <property type="match status" value="1"/>
</dbReference>
<evidence type="ECO:0000313" key="5">
    <source>
        <dbReference type="Ensembl" id="ENSVKKP00000015999.1"/>
    </source>
</evidence>
<evidence type="ECO:0000256" key="1">
    <source>
        <dbReference type="ARBA" id="ARBA00023157"/>
    </source>
</evidence>
<dbReference type="Gene3D" id="2.60.40.10">
    <property type="entry name" value="Immunoglobulins"/>
    <property type="match status" value="1"/>
</dbReference>
<keyword evidence="6" id="KW-1185">Reference proteome</keyword>
<dbReference type="SMART" id="SM00407">
    <property type="entry name" value="IGc1"/>
    <property type="match status" value="1"/>
</dbReference>
<organism evidence="5 6">
    <name type="scientific">Varanus komodoensis</name>
    <name type="common">Komodo dragon</name>
    <dbReference type="NCBI Taxonomy" id="61221"/>
    <lineage>
        <taxon>Eukaryota</taxon>
        <taxon>Metazoa</taxon>
        <taxon>Chordata</taxon>
        <taxon>Craniata</taxon>
        <taxon>Vertebrata</taxon>
        <taxon>Euteleostomi</taxon>
        <taxon>Lepidosauria</taxon>
        <taxon>Squamata</taxon>
        <taxon>Bifurcata</taxon>
        <taxon>Unidentata</taxon>
        <taxon>Episquamata</taxon>
        <taxon>Toxicofera</taxon>
        <taxon>Anguimorpha</taxon>
        <taxon>Paleoanguimorpha</taxon>
        <taxon>Varanoidea</taxon>
        <taxon>Varanidae</taxon>
        <taxon>Varanus</taxon>
    </lineage>
</organism>
<keyword evidence="3" id="KW-1133">Transmembrane helix</keyword>
<keyword evidence="3" id="KW-0812">Transmembrane</keyword>
<evidence type="ECO:0000256" key="3">
    <source>
        <dbReference type="SAM" id="Phobius"/>
    </source>
</evidence>
<feature type="transmembrane region" description="Helical" evidence="3">
    <location>
        <begin position="114"/>
        <end position="132"/>
    </location>
</feature>
<dbReference type="Proteomes" id="UP000694545">
    <property type="component" value="Unplaced"/>
</dbReference>
<proteinExistence type="predicted"/>
<name>A0A8D2Q384_VARKO</name>
<protein>
    <recommendedName>
        <fullName evidence="4">Ig-like domain-containing protein</fullName>
    </recommendedName>
</protein>
<evidence type="ECO:0000259" key="4">
    <source>
        <dbReference type="PROSITE" id="PS50835"/>
    </source>
</evidence>
<keyword evidence="1" id="KW-1015">Disulfide bond</keyword>
<dbReference type="Ensembl" id="ENSVKKT00000016373.1">
    <property type="protein sequence ID" value="ENSVKKP00000015999.1"/>
    <property type="gene ID" value="ENSVKKG00000010904.1"/>
</dbReference>
<reference evidence="5" key="2">
    <citation type="submission" date="2025-09" db="UniProtKB">
        <authorList>
            <consortium name="Ensembl"/>
        </authorList>
    </citation>
    <scope>IDENTIFICATION</scope>
</reference>
<feature type="domain" description="Ig-like" evidence="4">
    <location>
        <begin position="7"/>
        <end position="90"/>
    </location>
</feature>